<dbReference type="RefSeq" id="WP_015948823.1">
    <property type="nucleotide sequence ID" value="NC_011768.1"/>
</dbReference>
<feature type="domain" description="CGGC" evidence="1">
    <location>
        <begin position="3"/>
        <end position="115"/>
    </location>
</feature>
<dbReference type="EMBL" id="CP001322">
    <property type="protein sequence ID" value="ACL05775.1"/>
    <property type="molecule type" value="Genomic_DNA"/>
</dbReference>
<dbReference type="KEGG" id="dal:Dalk_4090"/>
<organism evidence="2 3">
    <name type="scientific">Desulfatibacillum aliphaticivorans</name>
    <dbReference type="NCBI Taxonomy" id="218208"/>
    <lineage>
        <taxon>Bacteria</taxon>
        <taxon>Pseudomonadati</taxon>
        <taxon>Thermodesulfobacteriota</taxon>
        <taxon>Desulfobacteria</taxon>
        <taxon>Desulfobacterales</taxon>
        <taxon>Desulfatibacillaceae</taxon>
        <taxon>Desulfatibacillum</taxon>
    </lineage>
</organism>
<gene>
    <name evidence="2" type="ordered locus">Dalk_4090</name>
</gene>
<dbReference type="Pfam" id="PF08821">
    <property type="entry name" value="CGGC"/>
    <property type="match status" value="1"/>
</dbReference>
<keyword evidence="3" id="KW-1185">Reference proteome</keyword>
<dbReference type="HOGENOM" id="CLU_147304_3_0_7"/>
<name>B8FM42_DESAL</name>
<evidence type="ECO:0000259" key="1">
    <source>
        <dbReference type="SMART" id="SM01078"/>
    </source>
</evidence>
<evidence type="ECO:0000313" key="2">
    <source>
        <dbReference type="EMBL" id="ACL05775.1"/>
    </source>
</evidence>
<evidence type="ECO:0000313" key="3">
    <source>
        <dbReference type="Proteomes" id="UP000000739"/>
    </source>
</evidence>
<reference evidence="2 3" key="1">
    <citation type="journal article" date="2012" name="Environ. Microbiol.">
        <title>The genome sequence of Desulfatibacillum alkenivorans AK-01: a blueprint for anaerobic alkane oxidation.</title>
        <authorList>
            <person name="Callaghan A.V."/>
            <person name="Morris B.E."/>
            <person name="Pereira I.A."/>
            <person name="McInerney M.J."/>
            <person name="Austin R.N."/>
            <person name="Groves J.T."/>
            <person name="Kukor J.J."/>
            <person name="Suflita J.M."/>
            <person name="Young L.Y."/>
            <person name="Zylstra G.J."/>
            <person name="Wawrik B."/>
        </authorList>
    </citation>
    <scope>NUCLEOTIDE SEQUENCE [LARGE SCALE GENOMIC DNA]</scope>
    <source>
        <strain evidence="2 3">AK-01</strain>
    </source>
</reference>
<dbReference type="Proteomes" id="UP000000739">
    <property type="component" value="Chromosome"/>
</dbReference>
<dbReference type="eggNOG" id="COG5561">
    <property type="taxonomic scope" value="Bacteria"/>
</dbReference>
<dbReference type="InterPro" id="IPR014925">
    <property type="entry name" value="CGGC_dom"/>
</dbReference>
<proteinExistence type="predicted"/>
<sequence>MEKIGIIRCEKNETTCPLVGCIKPIAGKAQAYKDYEDPQLMGVFTCRCPGDNVVELAGIMKKKGIEFIHFPTCLFSTKTEDGWASEPGGFCGKLPELMKAVHEATGLPVVAGTGHLPKGHIVEVVK</sequence>
<protein>
    <recommendedName>
        <fullName evidence="1">CGGC domain-containing protein</fullName>
    </recommendedName>
</protein>
<accession>B8FM42</accession>
<dbReference type="SMART" id="SM01078">
    <property type="entry name" value="CGGC"/>
    <property type="match status" value="1"/>
</dbReference>
<dbReference type="AlphaFoldDB" id="B8FM42"/>